<dbReference type="EMBL" id="BPLR01012560">
    <property type="protein sequence ID" value="GIY54859.1"/>
    <property type="molecule type" value="Genomic_DNA"/>
</dbReference>
<keyword evidence="2" id="KW-1185">Reference proteome</keyword>
<protein>
    <submittedName>
        <fullName evidence="1">Uncharacterized protein</fullName>
    </submittedName>
</protein>
<comment type="caution">
    <text evidence="1">The sequence shown here is derived from an EMBL/GenBank/DDBJ whole genome shotgun (WGS) entry which is preliminary data.</text>
</comment>
<dbReference type="Proteomes" id="UP001054945">
    <property type="component" value="Unassembled WGS sequence"/>
</dbReference>
<accession>A0AAV4UB19</accession>
<sequence>MDGSNSENSVIDVSDVYNLDCCSTMDANEIVIGEHFIRCLFATLYKNILNIHEINFQYGDENISALSSKLIVIVKDYITYFQNKALPLVYQLPITMLTEPERFIEFAYSVCKRLYNKPNWESKVQRFLLNSVFLMDILHQFQYISCHRVANAIPELMFQMFKDINLQVNEGDFLHYEYISIFF</sequence>
<organism evidence="1 2">
    <name type="scientific">Caerostris extrusa</name>
    <name type="common">Bark spider</name>
    <name type="synonym">Caerostris bankana</name>
    <dbReference type="NCBI Taxonomy" id="172846"/>
    <lineage>
        <taxon>Eukaryota</taxon>
        <taxon>Metazoa</taxon>
        <taxon>Ecdysozoa</taxon>
        <taxon>Arthropoda</taxon>
        <taxon>Chelicerata</taxon>
        <taxon>Arachnida</taxon>
        <taxon>Araneae</taxon>
        <taxon>Araneomorphae</taxon>
        <taxon>Entelegynae</taxon>
        <taxon>Araneoidea</taxon>
        <taxon>Araneidae</taxon>
        <taxon>Caerostris</taxon>
    </lineage>
</organism>
<name>A0AAV4UB19_CAEEX</name>
<proteinExistence type="predicted"/>
<gene>
    <name evidence="1" type="ORF">CEXT_375121</name>
</gene>
<evidence type="ECO:0000313" key="1">
    <source>
        <dbReference type="EMBL" id="GIY54859.1"/>
    </source>
</evidence>
<dbReference type="AlphaFoldDB" id="A0AAV4UB19"/>
<evidence type="ECO:0000313" key="2">
    <source>
        <dbReference type="Proteomes" id="UP001054945"/>
    </source>
</evidence>
<reference evidence="1 2" key="1">
    <citation type="submission" date="2021-06" db="EMBL/GenBank/DDBJ databases">
        <title>Caerostris extrusa draft genome.</title>
        <authorList>
            <person name="Kono N."/>
            <person name="Arakawa K."/>
        </authorList>
    </citation>
    <scope>NUCLEOTIDE SEQUENCE [LARGE SCALE GENOMIC DNA]</scope>
</reference>